<sequence length="285" mass="30702">MLLRSASTPLLNSWILHSKDPSSPDVEARTKSITLTSPSPSHPICSLQNDGTSKRLTRALSETDLWTLSVPKKRPVNTIFNGMALEEEYEVKTASSLGVGLFSNTGLVVEGCEIGVLVGGGVYGGGGGGGGGSDGGDGRWGSWESNNNGNDSMDDYYQKMIKADPGNPLLLGNYAKFLKEVRGDFVKAEEYCGRAVLENPSDGNVLSMYADLVWQTQKDAPRAEAYFDQAVKATPDDCHVLASYAHFLWDAEEEEEEEEEEMTKTSPTSYFHGLPSPPPPLAAAS</sequence>
<evidence type="ECO:0000313" key="3">
    <source>
        <dbReference type="Proteomes" id="UP001168877"/>
    </source>
</evidence>
<proteinExistence type="predicted"/>
<name>A0AA39RFH1_ACESA</name>
<feature type="region of interest" description="Disordered" evidence="1">
    <location>
        <begin position="251"/>
        <end position="285"/>
    </location>
</feature>
<feature type="compositionally biased region" description="Pro residues" evidence="1">
    <location>
        <begin position="275"/>
        <end position="285"/>
    </location>
</feature>
<evidence type="ECO:0000313" key="2">
    <source>
        <dbReference type="EMBL" id="KAK0572539.1"/>
    </source>
</evidence>
<dbReference type="EMBL" id="JAUESC010000388">
    <property type="protein sequence ID" value="KAK0572539.1"/>
    <property type="molecule type" value="Genomic_DNA"/>
</dbReference>
<evidence type="ECO:0000256" key="1">
    <source>
        <dbReference type="SAM" id="MobiDB-lite"/>
    </source>
</evidence>
<dbReference type="PANTHER" id="PTHR26312:SF168">
    <property type="entry name" value="OS06G0606700 PROTEIN"/>
    <property type="match status" value="1"/>
</dbReference>
<reference evidence="2" key="2">
    <citation type="submission" date="2023-06" db="EMBL/GenBank/DDBJ databases">
        <authorList>
            <person name="Swenson N.G."/>
            <person name="Wegrzyn J.L."/>
            <person name="Mcevoy S.L."/>
        </authorList>
    </citation>
    <scope>NUCLEOTIDE SEQUENCE</scope>
    <source>
        <strain evidence="2">NS2018</strain>
        <tissue evidence="2">Leaf</tissue>
    </source>
</reference>
<comment type="caution">
    <text evidence="2">The sequence shown here is derived from an EMBL/GenBank/DDBJ whole genome shotgun (WGS) entry which is preliminary data.</text>
</comment>
<dbReference type="SUPFAM" id="SSF48452">
    <property type="entry name" value="TPR-like"/>
    <property type="match status" value="1"/>
</dbReference>
<dbReference type="InterPro" id="IPR011990">
    <property type="entry name" value="TPR-like_helical_dom_sf"/>
</dbReference>
<protein>
    <submittedName>
        <fullName evidence="2">Uncharacterized protein</fullName>
    </submittedName>
</protein>
<dbReference type="AlphaFoldDB" id="A0AA39RFH1"/>
<gene>
    <name evidence="2" type="ORF">LWI29_033170</name>
</gene>
<keyword evidence="3" id="KW-1185">Reference proteome</keyword>
<organism evidence="2 3">
    <name type="scientific">Acer saccharum</name>
    <name type="common">Sugar maple</name>
    <dbReference type="NCBI Taxonomy" id="4024"/>
    <lineage>
        <taxon>Eukaryota</taxon>
        <taxon>Viridiplantae</taxon>
        <taxon>Streptophyta</taxon>
        <taxon>Embryophyta</taxon>
        <taxon>Tracheophyta</taxon>
        <taxon>Spermatophyta</taxon>
        <taxon>Magnoliopsida</taxon>
        <taxon>eudicotyledons</taxon>
        <taxon>Gunneridae</taxon>
        <taxon>Pentapetalae</taxon>
        <taxon>rosids</taxon>
        <taxon>malvids</taxon>
        <taxon>Sapindales</taxon>
        <taxon>Sapindaceae</taxon>
        <taxon>Hippocastanoideae</taxon>
        <taxon>Acereae</taxon>
        <taxon>Acer</taxon>
    </lineage>
</organism>
<dbReference type="Gene3D" id="1.25.40.10">
    <property type="entry name" value="Tetratricopeptide repeat domain"/>
    <property type="match status" value="1"/>
</dbReference>
<dbReference type="PANTHER" id="PTHR26312">
    <property type="entry name" value="TETRATRICOPEPTIDE REPEAT PROTEIN 5"/>
    <property type="match status" value="1"/>
</dbReference>
<accession>A0AA39RFH1</accession>
<dbReference type="Proteomes" id="UP001168877">
    <property type="component" value="Unassembled WGS sequence"/>
</dbReference>
<reference evidence="2" key="1">
    <citation type="journal article" date="2022" name="Plant J.">
        <title>Strategies of tolerance reflected in two North American maple genomes.</title>
        <authorList>
            <person name="McEvoy S.L."/>
            <person name="Sezen U.U."/>
            <person name="Trouern-Trend A."/>
            <person name="McMahon S.M."/>
            <person name="Schaberg P.G."/>
            <person name="Yang J."/>
            <person name="Wegrzyn J.L."/>
            <person name="Swenson N.G."/>
        </authorList>
    </citation>
    <scope>NUCLEOTIDE SEQUENCE</scope>
    <source>
        <strain evidence="2">NS2018</strain>
    </source>
</reference>
<feature type="compositionally biased region" description="Acidic residues" evidence="1">
    <location>
        <begin position="251"/>
        <end position="261"/>
    </location>
</feature>